<dbReference type="AlphaFoldDB" id="A0A8J7M7H6"/>
<dbReference type="InterPro" id="IPR000620">
    <property type="entry name" value="EamA_dom"/>
</dbReference>
<evidence type="ECO:0000256" key="1">
    <source>
        <dbReference type="SAM" id="Phobius"/>
    </source>
</evidence>
<keyword evidence="1" id="KW-0812">Transmembrane</keyword>
<feature type="transmembrane region" description="Helical" evidence="1">
    <location>
        <begin position="77"/>
        <end position="99"/>
    </location>
</feature>
<proteinExistence type="predicted"/>
<feature type="domain" description="EamA" evidence="2">
    <location>
        <begin position="14"/>
        <end position="146"/>
    </location>
</feature>
<feature type="transmembrane region" description="Helical" evidence="1">
    <location>
        <begin position="131"/>
        <end position="147"/>
    </location>
</feature>
<dbReference type="EMBL" id="JAEHHL010000007">
    <property type="protein sequence ID" value="MBK0400016.1"/>
    <property type="molecule type" value="Genomic_DNA"/>
</dbReference>
<organism evidence="3 4">
    <name type="scientific">Thermohalobaculum xanthum</name>
    <dbReference type="NCBI Taxonomy" id="2753746"/>
    <lineage>
        <taxon>Bacteria</taxon>
        <taxon>Pseudomonadati</taxon>
        <taxon>Pseudomonadota</taxon>
        <taxon>Alphaproteobacteria</taxon>
        <taxon>Rhodobacterales</taxon>
        <taxon>Paracoccaceae</taxon>
        <taxon>Thermohalobaculum</taxon>
    </lineage>
</organism>
<dbReference type="InterPro" id="IPR037185">
    <property type="entry name" value="EmrE-like"/>
</dbReference>
<accession>A0A8J7M7H6</accession>
<evidence type="ECO:0000313" key="3">
    <source>
        <dbReference type="EMBL" id="MBK0400016.1"/>
    </source>
</evidence>
<dbReference type="Pfam" id="PF00892">
    <property type="entry name" value="EamA"/>
    <property type="match status" value="1"/>
</dbReference>
<feature type="transmembrane region" description="Helical" evidence="1">
    <location>
        <begin position="192"/>
        <end position="212"/>
    </location>
</feature>
<feature type="transmembrane region" description="Helical" evidence="1">
    <location>
        <begin position="153"/>
        <end position="172"/>
    </location>
</feature>
<evidence type="ECO:0000259" key="2">
    <source>
        <dbReference type="Pfam" id="PF00892"/>
    </source>
</evidence>
<name>A0A8J7M7H6_9RHOB</name>
<gene>
    <name evidence="3" type="ORF">H0I76_12525</name>
</gene>
<keyword evidence="1" id="KW-1133">Transmembrane helix</keyword>
<dbReference type="GO" id="GO:0016020">
    <property type="term" value="C:membrane"/>
    <property type="evidence" value="ECO:0007669"/>
    <property type="project" value="InterPro"/>
</dbReference>
<feature type="transmembrane region" description="Helical" evidence="1">
    <location>
        <begin position="47"/>
        <end position="65"/>
    </location>
</feature>
<comment type="caution">
    <text evidence="3">The sequence shown here is derived from an EMBL/GenBank/DDBJ whole genome shotgun (WGS) entry which is preliminary data.</text>
</comment>
<feature type="transmembrane region" description="Helical" evidence="1">
    <location>
        <begin position="224"/>
        <end position="244"/>
    </location>
</feature>
<keyword evidence="1" id="KW-0472">Membrane</keyword>
<dbReference type="PANTHER" id="PTHR22911:SF103">
    <property type="entry name" value="BLR2811 PROTEIN"/>
    <property type="match status" value="1"/>
</dbReference>
<dbReference type="Proteomes" id="UP000655420">
    <property type="component" value="Unassembled WGS sequence"/>
</dbReference>
<evidence type="ECO:0000313" key="4">
    <source>
        <dbReference type="Proteomes" id="UP000655420"/>
    </source>
</evidence>
<sequence length="331" mass="35221">MSESAEAGVVRERSGVGLILFAMLCFAVQDATVKAIAADVSLWQLQAIRSAATVAILAFAGRVLLGRQPLLPSRWRWPLIRSGFMAGAYLFFYASLPFLSLTQAVSAFFIGPLLITLLAALILGEKIGPRRLVAVVAGFAGVVLIVRPGAADIQLAAFLPLVAAVCYALGVITTRWRCVGESSLSLTMTHNLLYTGIGLAGLALVPLLPIAVETRANLAFVTTGWHPVGLAVLAAMLATALTHVGGMMSSISAYRRDEASRIAPFEYSYLAIMPAFDLAFWGVEPRVETLAGMALIAGSGAFVAWREGRPARPRVVPRADVPWTTPEDDAK</sequence>
<reference evidence="3" key="1">
    <citation type="submission" date="2020-12" db="EMBL/GenBank/DDBJ databases">
        <title>Bacterial taxonomy.</title>
        <authorList>
            <person name="Pan X."/>
        </authorList>
    </citation>
    <scope>NUCLEOTIDE SEQUENCE</scope>
    <source>
        <strain evidence="3">M0105</strain>
    </source>
</reference>
<dbReference type="RefSeq" id="WP_200610305.1">
    <property type="nucleotide sequence ID" value="NZ_JAEHHL010000007.1"/>
</dbReference>
<feature type="transmembrane region" description="Helical" evidence="1">
    <location>
        <begin position="105"/>
        <end position="124"/>
    </location>
</feature>
<dbReference type="SUPFAM" id="SSF103481">
    <property type="entry name" value="Multidrug resistance efflux transporter EmrE"/>
    <property type="match status" value="2"/>
</dbReference>
<keyword evidence="4" id="KW-1185">Reference proteome</keyword>
<protein>
    <submittedName>
        <fullName evidence="3">DMT family transporter</fullName>
    </submittedName>
</protein>
<dbReference type="PANTHER" id="PTHR22911">
    <property type="entry name" value="ACYL-MALONYL CONDENSING ENZYME-RELATED"/>
    <property type="match status" value="1"/>
</dbReference>